<dbReference type="PROSITE" id="PS50262">
    <property type="entry name" value="G_PROTEIN_RECEP_F1_2"/>
    <property type="match status" value="1"/>
</dbReference>
<dbReference type="GO" id="GO:0005886">
    <property type="term" value="C:plasma membrane"/>
    <property type="evidence" value="ECO:0007669"/>
    <property type="project" value="UniProtKB-SubCell"/>
</dbReference>
<dbReference type="Pfam" id="PF00001">
    <property type="entry name" value="7tm_1"/>
    <property type="match status" value="1"/>
</dbReference>
<feature type="compositionally biased region" description="Low complexity" evidence="9">
    <location>
        <begin position="266"/>
        <end position="275"/>
    </location>
</feature>
<keyword evidence="3 10" id="KW-0812">Transmembrane</keyword>
<dbReference type="Proteomes" id="UP000887568">
    <property type="component" value="Unplaced"/>
</dbReference>
<evidence type="ECO:0000256" key="9">
    <source>
        <dbReference type="SAM" id="MobiDB-lite"/>
    </source>
</evidence>
<comment type="subcellular location">
    <subcellularLocation>
        <location evidence="1">Cell membrane</location>
        <topology evidence="1">Multi-pass membrane protein</topology>
    </subcellularLocation>
</comment>
<evidence type="ECO:0000256" key="2">
    <source>
        <dbReference type="ARBA" id="ARBA00022475"/>
    </source>
</evidence>
<evidence type="ECO:0000259" key="11">
    <source>
        <dbReference type="PROSITE" id="PS50262"/>
    </source>
</evidence>
<organism evidence="12 13">
    <name type="scientific">Patiria miniata</name>
    <name type="common">Bat star</name>
    <name type="synonym">Asterina miniata</name>
    <dbReference type="NCBI Taxonomy" id="46514"/>
    <lineage>
        <taxon>Eukaryota</taxon>
        <taxon>Metazoa</taxon>
        <taxon>Echinodermata</taxon>
        <taxon>Eleutherozoa</taxon>
        <taxon>Asterozoa</taxon>
        <taxon>Asteroidea</taxon>
        <taxon>Valvatacea</taxon>
        <taxon>Valvatida</taxon>
        <taxon>Asterinidae</taxon>
        <taxon>Patiria</taxon>
    </lineage>
</organism>
<dbReference type="GeneID" id="119720982"/>
<keyword evidence="5" id="KW-0297">G-protein coupled receptor</keyword>
<evidence type="ECO:0000256" key="6">
    <source>
        <dbReference type="ARBA" id="ARBA00023136"/>
    </source>
</evidence>
<evidence type="ECO:0000256" key="10">
    <source>
        <dbReference type="SAM" id="Phobius"/>
    </source>
</evidence>
<dbReference type="AlphaFoldDB" id="A0A913Z4T6"/>
<sequence>MASTDVTVLPPSSGIDEIRTDGAIWRGIVNFFITLFGLFGNSLILRVYWRKARKRSTEVLIMGLAGVDLTVCLLRIRNVVEFTYTIAGVEVPFVVRILVAPCRIALGTSVVMTGVIALDRYDSVCRFSKRFLNKRRAKIAILVSIVIAVVLESPSILSGVILSPNLKKFAYVCYITGYLTILLMTTVCYGNVYAAIKRQRKVHIGLERTSSEPPAIPTISHNIPTLLRRAKVSRMRVEPLDSGSECGPSTSASTSMMRRSEPQHPTSSTSRTSTSEYLRPYEQCNSSKARSRQPTEESTQNGRPFLKPSPVSDARGQSWAVQTSVLKRIRWREPPSGNQPSMRELMQRRVTRMLFITSVVFLLTWLPFWIYVATDLFVLNGGTVDQGVLAKMFSSAILSAVNSTVNPLIYGLANRQFRKDCAVLFRK</sequence>
<evidence type="ECO:0000256" key="3">
    <source>
        <dbReference type="ARBA" id="ARBA00022692"/>
    </source>
</evidence>
<feature type="domain" description="G-protein coupled receptors family 1 profile" evidence="11">
    <location>
        <begin position="40"/>
        <end position="410"/>
    </location>
</feature>
<feature type="transmembrane region" description="Helical" evidence="10">
    <location>
        <begin position="139"/>
        <end position="163"/>
    </location>
</feature>
<evidence type="ECO:0000256" key="4">
    <source>
        <dbReference type="ARBA" id="ARBA00022989"/>
    </source>
</evidence>
<feature type="transmembrane region" description="Helical" evidence="10">
    <location>
        <begin position="392"/>
        <end position="413"/>
    </location>
</feature>
<keyword evidence="8" id="KW-0807">Transducer</keyword>
<dbReference type="CDD" id="cd00637">
    <property type="entry name" value="7tm_classA_rhodopsin-like"/>
    <property type="match status" value="1"/>
</dbReference>
<dbReference type="InterPro" id="IPR000276">
    <property type="entry name" value="GPCR_Rhodpsn"/>
</dbReference>
<evidence type="ECO:0000256" key="1">
    <source>
        <dbReference type="ARBA" id="ARBA00004651"/>
    </source>
</evidence>
<feature type="transmembrane region" description="Helical" evidence="10">
    <location>
        <begin position="23"/>
        <end position="47"/>
    </location>
</feature>
<evidence type="ECO:0000313" key="12">
    <source>
        <dbReference type="EnsemblMetazoa" id="XP_038046774.1"/>
    </source>
</evidence>
<dbReference type="InterPro" id="IPR017452">
    <property type="entry name" value="GPCR_Rhodpsn_7TM"/>
</dbReference>
<keyword evidence="2" id="KW-1003">Cell membrane</keyword>
<protein>
    <recommendedName>
        <fullName evidence="11">G-protein coupled receptors family 1 profile domain-containing protein</fullName>
    </recommendedName>
</protein>
<dbReference type="PRINTS" id="PR00237">
    <property type="entry name" value="GPCRRHODOPSN"/>
</dbReference>
<dbReference type="RefSeq" id="XP_038046774.1">
    <property type="nucleotide sequence ID" value="XM_038190846.1"/>
</dbReference>
<proteinExistence type="predicted"/>
<evidence type="ECO:0000313" key="13">
    <source>
        <dbReference type="Proteomes" id="UP000887568"/>
    </source>
</evidence>
<keyword evidence="7" id="KW-0675">Receptor</keyword>
<dbReference type="EnsemblMetazoa" id="XM_038190846.1">
    <property type="protein sequence ID" value="XP_038046774.1"/>
    <property type="gene ID" value="LOC119720982"/>
</dbReference>
<evidence type="ECO:0000256" key="5">
    <source>
        <dbReference type="ARBA" id="ARBA00023040"/>
    </source>
</evidence>
<dbReference type="PANTHER" id="PTHR24228:SF59">
    <property type="entry name" value="NEUROPEPTIDE RECEPTOR 15"/>
    <property type="match status" value="1"/>
</dbReference>
<keyword evidence="13" id="KW-1185">Reference proteome</keyword>
<dbReference type="Gene3D" id="1.20.1070.10">
    <property type="entry name" value="Rhodopsin 7-helix transmembrane proteins"/>
    <property type="match status" value="1"/>
</dbReference>
<feature type="transmembrane region" description="Helical" evidence="10">
    <location>
        <begin position="353"/>
        <end position="372"/>
    </location>
</feature>
<keyword evidence="4 10" id="KW-1133">Transmembrane helix</keyword>
<name>A0A913Z4T6_PATMI</name>
<feature type="region of interest" description="Disordered" evidence="9">
    <location>
        <begin position="234"/>
        <end position="318"/>
    </location>
</feature>
<feature type="transmembrane region" description="Helical" evidence="10">
    <location>
        <begin position="169"/>
        <end position="192"/>
    </location>
</feature>
<dbReference type="SUPFAM" id="SSF81321">
    <property type="entry name" value="Family A G protein-coupled receptor-like"/>
    <property type="match status" value="1"/>
</dbReference>
<dbReference type="PANTHER" id="PTHR24228">
    <property type="entry name" value="B2 BRADYKININ RECEPTOR/ANGIOTENSIN II RECEPTOR"/>
    <property type="match status" value="1"/>
</dbReference>
<reference evidence="12" key="1">
    <citation type="submission" date="2022-11" db="UniProtKB">
        <authorList>
            <consortium name="EnsemblMetazoa"/>
        </authorList>
    </citation>
    <scope>IDENTIFICATION</scope>
</reference>
<dbReference type="OMA" id="VEMSFHY"/>
<keyword evidence="6 10" id="KW-0472">Membrane</keyword>
<evidence type="ECO:0000256" key="8">
    <source>
        <dbReference type="ARBA" id="ARBA00023224"/>
    </source>
</evidence>
<dbReference type="GO" id="GO:0004930">
    <property type="term" value="F:G protein-coupled receptor activity"/>
    <property type="evidence" value="ECO:0007669"/>
    <property type="project" value="UniProtKB-KW"/>
</dbReference>
<accession>A0A913Z4T6</accession>
<evidence type="ECO:0000256" key="7">
    <source>
        <dbReference type="ARBA" id="ARBA00023170"/>
    </source>
</evidence>